<dbReference type="SUPFAM" id="SSF54403">
    <property type="entry name" value="Cystatin/monellin"/>
    <property type="match status" value="1"/>
</dbReference>
<dbReference type="Proteomes" id="UP001208570">
    <property type="component" value="Unassembled WGS sequence"/>
</dbReference>
<protein>
    <submittedName>
        <fullName evidence="2">Uncharacterized protein</fullName>
    </submittedName>
</protein>
<dbReference type="AlphaFoldDB" id="A0AAD9J2U8"/>
<dbReference type="InterPro" id="IPR046350">
    <property type="entry name" value="Cystatin_sf"/>
</dbReference>
<dbReference type="Gene3D" id="3.10.450.10">
    <property type="match status" value="1"/>
</dbReference>
<feature type="chain" id="PRO_5041960107" evidence="1">
    <location>
        <begin position="25"/>
        <end position="154"/>
    </location>
</feature>
<gene>
    <name evidence="2" type="ORF">LSH36_670g01010</name>
</gene>
<dbReference type="EMBL" id="JAODUP010000670">
    <property type="protein sequence ID" value="KAK2145587.1"/>
    <property type="molecule type" value="Genomic_DNA"/>
</dbReference>
<name>A0AAD9J2U8_9ANNE</name>
<evidence type="ECO:0000256" key="1">
    <source>
        <dbReference type="SAM" id="SignalP"/>
    </source>
</evidence>
<comment type="caution">
    <text evidence="2">The sequence shown here is derived from an EMBL/GenBank/DDBJ whole genome shotgun (WGS) entry which is preliminary data.</text>
</comment>
<feature type="signal peptide" evidence="1">
    <location>
        <begin position="1"/>
        <end position="24"/>
    </location>
</feature>
<organism evidence="2 3">
    <name type="scientific">Paralvinella palmiformis</name>
    <dbReference type="NCBI Taxonomy" id="53620"/>
    <lineage>
        <taxon>Eukaryota</taxon>
        <taxon>Metazoa</taxon>
        <taxon>Spiralia</taxon>
        <taxon>Lophotrochozoa</taxon>
        <taxon>Annelida</taxon>
        <taxon>Polychaeta</taxon>
        <taxon>Sedentaria</taxon>
        <taxon>Canalipalpata</taxon>
        <taxon>Terebellida</taxon>
        <taxon>Terebelliformia</taxon>
        <taxon>Alvinellidae</taxon>
        <taxon>Paralvinella</taxon>
    </lineage>
</organism>
<accession>A0AAD9J2U8</accession>
<evidence type="ECO:0000313" key="3">
    <source>
        <dbReference type="Proteomes" id="UP001208570"/>
    </source>
</evidence>
<evidence type="ECO:0000313" key="2">
    <source>
        <dbReference type="EMBL" id="KAK2145587.1"/>
    </source>
</evidence>
<reference evidence="2" key="1">
    <citation type="journal article" date="2023" name="Mol. Biol. Evol.">
        <title>Third-Generation Sequencing Reveals the Adaptive Role of the Epigenome in Three Deep-Sea Polychaetes.</title>
        <authorList>
            <person name="Perez M."/>
            <person name="Aroh O."/>
            <person name="Sun Y."/>
            <person name="Lan Y."/>
            <person name="Juniper S.K."/>
            <person name="Young C.R."/>
            <person name="Angers B."/>
            <person name="Qian P.Y."/>
        </authorList>
    </citation>
    <scope>NUCLEOTIDE SEQUENCE</scope>
    <source>
        <strain evidence="2">P08H-3</strain>
    </source>
</reference>
<proteinExistence type="predicted"/>
<keyword evidence="1" id="KW-0732">Signal</keyword>
<sequence>MGISVREGFLIFALSFTCVSLGSGKYQKLCAIKESEDDCLTTAHKFSGGMGGWQKHDVGGNRDGYISEIVRDVGKILKKCNLAGKKMLKTEVQEIYSQVVAGVNVCMSVNLGYRECSENESMPCEFQNKRCSILAYKPPLKEPVQESNVVIYCE</sequence>
<keyword evidence="3" id="KW-1185">Reference proteome</keyword>